<evidence type="ECO:0000313" key="2">
    <source>
        <dbReference type="Proteomes" id="UP000447355"/>
    </source>
</evidence>
<dbReference type="AlphaFoldDB" id="A0A845GZS5"/>
<organism evidence="1 2">
    <name type="scientific">Duganella vulcania</name>
    <dbReference type="NCBI Taxonomy" id="2692166"/>
    <lineage>
        <taxon>Bacteria</taxon>
        <taxon>Pseudomonadati</taxon>
        <taxon>Pseudomonadota</taxon>
        <taxon>Betaproteobacteria</taxon>
        <taxon>Burkholderiales</taxon>
        <taxon>Oxalobacteraceae</taxon>
        <taxon>Telluria group</taxon>
        <taxon>Duganella</taxon>
    </lineage>
</organism>
<proteinExistence type="predicted"/>
<evidence type="ECO:0000313" key="1">
    <source>
        <dbReference type="EMBL" id="MYM97969.1"/>
    </source>
</evidence>
<name>A0A845GZS5_9BURK</name>
<dbReference type="RefSeq" id="WP_161086834.1">
    <property type="nucleotide sequence ID" value="NZ_WWCX01000095.1"/>
</dbReference>
<reference evidence="1" key="1">
    <citation type="submission" date="2019-12" db="EMBL/GenBank/DDBJ databases">
        <title>Novel species isolated from a subtropical stream in China.</title>
        <authorList>
            <person name="Lu H."/>
        </authorList>
    </citation>
    <scope>NUCLEOTIDE SEQUENCE [LARGE SCALE GENOMIC DNA]</scope>
    <source>
        <strain evidence="1">FT81W</strain>
    </source>
</reference>
<dbReference type="EMBL" id="WWCX01000095">
    <property type="protein sequence ID" value="MYM97969.1"/>
    <property type="molecule type" value="Genomic_DNA"/>
</dbReference>
<protein>
    <submittedName>
        <fullName evidence="1">Uncharacterized protein</fullName>
    </submittedName>
</protein>
<sequence length="292" mass="33919">MGKEDDGANGLPNGTQMRKALEKSGYLFEQKIASFMQKQGFHVDSSWAFKDPEQEKSREIDVRAIRQVRRDEPNKLQVLCEFLMECKNSDSPLVFLQTEKNGREIKNQRPREYVFPIPKYQQPIDENSYTEIDAFIRLGLSSSHYYYSTGLKATQFAKIIRKGSDWHANHDGVYDSLILPQVKALEQRRKEVKHSYTKGQWASIWLFFNVIVLRDHLFVLDVNEPDALPVSTGRVSFVRHVKTADLDEHYLIDFVTEEYLIDYIKEVAFFAEAVAAFLPDAQTRLLNPKFQD</sequence>
<comment type="caution">
    <text evidence="1">The sequence shown here is derived from an EMBL/GenBank/DDBJ whole genome shotgun (WGS) entry which is preliminary data.</text>
</comment>
<dbReference type="Proteomes" id="UP000447355">
    <property type="component" value="Unassembled WGS sequence"/>
</dbReference>
<accession>A0A845GZS5</accession>
<gene>
    <name evidence="1" type="ORF">GTP90_29385</name>
</gene>